<reference evidence="2 3" key="1">
    <citation type="submission" date="2019-04" db="EMBL/GenBank/DDBJ databases">
        <authorList>
            <person name="Seth-Smith MB H."/>
            <person name="Seth-Smith H."/>
        </authorList>
    </citation>
    <scope>NUCLEOTIDE SEQUENCE [LARGE SCALE GENOMIC DNA]</scope>
    <source>
        <strain evidence="2">USB-603019</strain>
    </source>
</reference>
<name>A0A5E3ZZN1_9ACTN</name>
<dbReference type="RefSeq" id="WP_148417814.1">
    <property type="nucleotide sequence ID" value="NZ_LR584267.1"/>
</dbReference>
<organism evidence="2 3">
    <name type="scientific">Lawsonella clevelandensis</name>
    <dbReference type="NCBI Taxonomy" id="1528099"/>
    <lineage>
        <taxon>Bacteria</taxon>
        <taxon>Bacillati</taxon>
        <taxon>Actinomycetota</taxon>
        <taxon>Actinomycetes</taxon>
        <taxon>Mycobacteriales</taxon>
        <taxon>Lawsonellaceae</taxon>
        <taxon>Lawsonella</taxon>
    </lineage>
</organism>
<sequence>MTAKTQTSQADSPALKSATITIAGQEYELVLTTRATRLIAQRYGGLEHLGQALETSEDMDKSLGEVIWLIALLANQSVQIHNLTHPDDKRPELTEEAVELLTVPADLADYREAIAQSLQRGTRRAIMTETPNPKGQTKKKDT</sequence>
<accession>A0A5E3ZZN1</accession>
<proteinExistence type="predicted"/>
<evidence type="ECO:0000313" key="3">
    <source>
        <dbReference type="Proteomes" id="UP000324288"/>
    </source>
</evidence>
<dbReference type="EMBL" id="LR584267">
    <property type="protein sequence ID" value="VHO01590.1"/>
    <property type="molecule type" value="Genomic_DNA"/>
</dbReference>
<feature type="region of interest" description="Disordered" evidence="1">
    <location>
        <begin position="121"/>
        <end position="142"/>
    </location>
</feature>
<protein>
    <submittedName>
        <fullName evidence="2">Uncharacterized protein</fullName>
    </submittedName>
</protein>
<dbReference type="AlphaFoldDB" id="A0A5E3ZZN1"/>
<keyword evidence="3" id="KW-1185">Reference proteome</keyword>
<evidence type="ECO:0000313" key="2">
    <source>
        <dbReference type="EMBL" id="VHO01590.1"/>
    </source>
</evidence>
<gene>
    <name evidence="2" type="ORF">LC603019_01522</name>
</gene>
<evidence type="ECO:0000256" key="1">
    <source>
        <dbReference type="SAM" id="MobiDB-lite"/>
    </source>
</evidence>
<dbReference type="Proteomes" id="UP000324288">
    <property type="component" value="Chromosome"/>
</dbReference>